<reference evidence="3 4" key="1">
    <citation type="submission" date="2022-11" db="EMBL/GenBank/DDBJ databases">
        <title>Minimal conservation of predation-associated metabolite biosynthetic gene clusters underscores biosynthetic potential of Myxococcota including descriptions for ten novel species: Archangium lansinium sp. nov., Myxococcus landrumus sp. nov., Nannocystis bai.</title>
        <authorList>
            <person name="Ahearne A."/>
            <person name="Stevens C."/>
            <person name="Dowd S."/>
        </authorList>
    </citation>
    <scope>NUCLEOTIDE SEQUENCE [LARGE SCALE GENOMIC DNA]</scope>
    <source>
        <strain evidence="3 4">NCELM</strain>
    </source>
</reference>
<evidence type="ECO:0000256" key="2">
    <source>
        <dbReference type="SAM" id="SignalP"/>
    </source>
</evidence>
<dbReference type="RefSeq" id="WP_272004892.1">
    <property type="nucleotide sequence ID" value="NZ_JAQNDN010000020.1"/>
</dbReference>
<dbReference type="SUPFAM" id="SSF63829">
    <property type="entry name" value="Calcium-dependent phosphotriesterase"/>
    <property type="match status" value="2"/>
</dbReference>
<evidence type="ECO:0008006" key="5">
    <source>
        <dbReference type="Google" id="ProtNLM"/>
    </source>
</evidence>
<evidence type="ECO:0000256" key="1">
    <source>
        <dbReference type="SAM" id="MobiDB-lite"/>
    </source>
</evidence>
<evidence type="ECO:0000313" key="4">
    <source>
        <dbReference type="Proteomes" id="UP001217838"/>
    </source>
</evidence>
<comment type="caution">
    <text evidence="3">The sequence shown here is derived from an EMBL/GenBank/DDBJ whole genome shotgun (WGS) entry which is preliminary data.</text>
</comment>
<protein>
    <recommendedName>
        <fullName evidence="5">Lipoprotein</fullName>
    </recommendedName>
</protein>
<keyword evidence="2" id="KW-0732">Signal</keyword>
<sequence length="524" mass="55344">MLRSRDLVVLSSFVLSSLAAGCGDSGSGVTAASATDSGATATTTATATATDGPTTSTSTSNGSNGSNSNSDSSSGNPTSTSPTTTVDPTTSDPDTTMGVETSSTGGIKFDLGHPMDVDVVMPGKGSCRPSETYGAAGGFPKFQDPAFAPFLDKAIAIVTHQIHNAPPNDFALTIVDISGDPPPPNMNYLAPLYHHSSWTTNNLGRIFGITLDSDGNIYVAASTAYGATQWPAVIKRIDSVTAAITDFATLPNNGPAFGNLNYDCVSETIYVSNFEDGRIYQLDMAGQVVSTYHHGTKTITMGLPNDPGEPNGAFAPLGERPWAVQSNAGRLYYSVWVEHQQATNPNRENEVWSVAYVDETGVIDPATAKMEFSVPTIQNGPDSMPVSDISFAQTGWMLVAQRTMIQDNQTSAHQSTTFEYDYQNGNWVFLGTTYVVGELLPYSACGGVDHSFWEDGYVWMTGDALDFYTPDVVYGLQGTPYGGGGIATSTLIDLDHEVVSQDKGIYGDVEVPIPGDATPVPPPM</sequence>
<dbReference type="EMBL" id="JAQNDN010000020">
    <property type="protein sequence ID" value="MDC0672799.1"/>
    <property type="molecule type" value="Genomic_DNA"/>
</dbReference>
<feature type="region of interest" description="Disordered" evidence="1">
    <location>
        <begin position="23"/>
        <end position="112"/>
    </location>
</feature>
<feature type="signal peptide" evidence="2">
    <location>
        <begin position="1"/>
        <end position="19"/>
    </location>
</feature>
<dbReference type="Proteomes" id="UP001217838">
    <property type="component" value="Unassembled WGS sequence"/>
</dbReference>
<gene>
    <name evidence="3" type="ORF">POL58_33915</name>
</gene>
<name>A0ABT5BF79_9BACT</name>
<evidence type="ECO:0000313" key="3">
    <source>
        <dbReference type="EMBL" id="MDC0672799.1"/>
    </source>
</evidence>
<feature type="chain" id="PRO_5045288857" description="Lipoprotein" evidence="2">
    <location>
        <begin position="20"/>
        <end position="524"/>
    </location>
</feature>
<organism evidence="3 4">
    <name type="scientific">Nannocystis radixulma</name>
    <dbReference type="NCBI Taxonomy" id="2995305"/>
    <lineage>
        <taxon>Bacteria</taxon>
        <taxon>Pseudomonadati</taxon>
        <taxon>Myxococcota</taxon>
        <taxon>Polyangia</taxon>
        <taxon>Nannocystales</taxon>
        <taxon>Nannocystaceae</taxon>
        <taxon>Nannocystis</taxon>
    </lineage>
</organism>
<keyword evidence="4" id="KW-1185">Reference proteome</keyword>
<feature type="compositionally biased region" description="Low complexity" evidence="1">
    <location>
        <begin position="27"/>
        <end position="96"/>
    </location>
</feature>
<dbReference type="PROSITE" id="PS51257">
    <property type="entry name" value="PROKAR_LIPOPROTEIN"/>
    <property type="match status" value="1"/>
</dbReference>
<accession>A0ABT5BF79</accession>
<proteinExistence type="predicted"/>